<keyword evidence="1" id="KW-0472">Membrane</keyword>
<keyword evidence="1" id="KW-1133">Transmembrane helix</keyword>
<evidence type="ECO:0000313" key="3">
    <source>
        <dbReference type="Proteomes" id="UP000230233"/>
    </source>
</evidence>
<dbReference type="GO" id="GO:0038022">
    <property type="term" value="F:G protein-coupled olfactory receptor activity"/>
    <property type="evidence" value="ECO:0007669"/>
    <property type="project" value="TreeGrafter"/>
</dbReference>
<dbReference type="EMBL" id="PDUG01000005">
    <property type="protein sequence ID" value="PIC22295.1"/>
    <property type="molecule type" value="Genomic_DNA"/>
</dbReference>
<feature type="transmembrane region" description="Helical" evidence="1">
    <location>
        <begin position="216"/>
        <end position="237"/>
    </location>
</feature>
<feature type="transmembrane region" description="Helical" evidence="1">
    <location>
        <begin position="264"/>
        <end position="287"/>
    </location>
</feature>
<dbReference type="SUPFAM" id="SSF81321">
    <property type="entry name" value="Family A G protein-coupled receptor-like"/>
    <property type="match status" value="1"/>
</dbReference>
<dbReference type="PANTHER" id="PTHR22943:SF65">
    <property type="entry name" value="SEVEN TM RECEPTOR"/>
    <property type="match status" value="1"/>
</dbReference>
<proteinExistence type="predicted"/>
<comment type="caution">
    <text evidence="2">The sequence shown here is derived from an EMBL/GenBank/DDBJ whole genome shotgun (WGS) entry which is preliminary data.</text>
</comment>
<accession>A0A2G5T4D6</accession>
<dbReference type="InterPro" id="IPR019428">
    <property type="entry name" value="7TM_GPCR_serpentine_rcpt_Str"/>
</dbReference>
<dbReference type="PANTHER" id="PTHR22943">
    <property type="entry name" value="7-TRANSMEMBRANE DOMAIN RECEPTOR C.ELEGANS"/>
    <property type="match status" value="1"/>
</dbReference>
<dbReference type="GO" id="GO:0005886">
    <property type="term" value="C:plasma membrane"/>
    <property type="evidence" value="ECO:0007669"/>
    <property type="project" value="TreeGrafter"/>
</dbReference>
<organism evidence="2 3">
    <name type="scientific">Caenorhabditis nigoni</name>
    <dbReference type="NCBI Taxonomy" id="1611254"/>
    <lineage>
        <taxon>Eukaryota</taxon>
        <taxon>Metazoa</taxon>
        <taxon>Ecdysozoa</taxon>
        <taxon>Nematoda</taxon>
        <taxon>Chromadorea</taxon>
        <taxon>Rhabditida</taxon>
        <taxon>Rhabditina</taxon>
        <taxon>Rhabditomorpha</taxon>
        <taxon>Rhabditoidea</taxon>
        <taxon>Rhabditidae</taxon>
        <taxon>Peloderinae</taxon>
        <taxon>Caenorhabditis</taxon>
    </lineage>
</organism>
<name>A0A2G5T4D6_9PELO</name>
<dbReference type="GO" id="GO:0042048">
    <property type="term" value="P:olfactory behavior"/>
    <property type="evidence" value="ECO:0007669"/>
    <property type="project" value="TreeGrafter"/>
</dbReference>
<keyword evidence="1" id="KW-0812">Transmembrane</keyword>
<evidence type="ECO:0000256" key="1">
    <source>
        <dbReference type="SAM" id="Phobius"/>
    </source>
</evidence>
<feature type="transmembrane region" description="Helical" evidence="1">
    <location>
        <begin position="147"/>
        <end position="169"/>
    </location>
</feature>
<evidence type="ECO:0008006" key="4">
    <source>
        <dbReference type="Google" id="ProtNLM"/>
    </source>
</evidence>
<gene>
    <name evidence="2" type="primary">Cnig_chr_V.g16402</name>
    <name evidence="2" type="ORF">B9Z55_016402</name>
</gene>
<evidence type="ECO:0000313" key="2">
    <source>
        <dbReference type="EMBL" id="PIC22295.1"/>
    </source>
</evidence>
<feature type="transmembrane region" description="Helical" evidence="1">
    <location>
        <begin position="102"/>
        <end position="127"/>
    </location>
</feature>
<dbReference type="Proteomes" id="UP000230233">
    <property type="component" value="Chromosome V"/>
</dbReference>
<dbReference type="OrthoDB" id="5854352at2759"/>
<dbReference type="Pfam" id="PF10326">
    <property type="entry name" value="7TM_GPCR_Str"/>
    <property type="match status" value="1"/>
</dbReference>
<dbReference type="AlphaFoldDB" id="A0A2G5T4D6"/>
<keyword evidence="3" id="KW-1185">Reference proteome</keyword>
<protein>
    <recommendedName>
        <fullName evidence="4">G-protein coupled receptors family 1 profile domain-containing protein</fullName>
    </recommendedName>
</protein>
<sequence length="360" mass="40603">MVAFGMVPVLTQKIGAPLSLGINAILLQLVCHKSPKEIGMYKYLLCYISVFETAFAFLNVLIQPASFILPLRPSKSSFQDFFSHSTVFLVVVRTDRLNLPIWFIYIADALFCGMFGMSMALFALHFIYRYLVVTGNPYVKTFSCSKIFFWLVCPLLYGALWITVVFLTLNPNKSSNRLLSDHFLSGKDLVIEEITYVGPNYYITDNGEECLNWRGIIGMIILDTMVTTSIIIIIIFATKCYRVVSALSQSFNHSKSYRDLQSQLLNSLVAQIIIPAILMQGPALYLFTFPIFHMGNEYLGELFCTAVAIYPVLDPLPTLFMIQHYRKALIDSVTPSKQRSAKKKLARIKSVSANIANVVN</sequence>
<feature type="transmembrane region" description="Helical" evidence="1">
    <location>
        <begin position="43"/>
        <end position="62"/>
    </location>
</feature>
<reference evidence="3" key="1">
    <citation type="submission" date="2017-10" db="EMBL/GenBank/DDBJ databases">
        <title>Rapid genome shrinkage in a self-fertile nematode reveals novel sperm competition proteins.</title>
        <authorList>
            <person name="Yin D."/>
            <person name="Schwarz E.M."/>
            <person name="Thomas C.G."/>
            <person name="Felde R.L."/>
            <person name="Korf I.F."/>
            <person name="Cutter A.D."/>
            <person name="Schartner C.M."/>
            <person name="Ralston E.J."/>
            <person name="Meyer B.J."/>
            <person name="Haag E.S."/>
        </authorList>
    </citation>
    <scope>NUCLEOTIDE SEQUENCE [LARGE SCALE GENOMIC DNA]</scope>
    <source>
        <strain evidence="3">JU1422</strain>
    </source>
</reference>